<feature type="domain" description="Importin-7/11-like TPR repeats" evidence="1">
    <location>
        <begin position="56"/>
        <end position="403"/>
    </location>
</feature>
<dbReference type="InterPro" id="IPR016024">
    <property type="entry name" value="ARM-type_fold"/>
</dbReference>
<dbReference type="InterPro" id="IPR011989">
    <property type="entry name" value="ARM-like"/>
</dbReference>
<name>A0A087UWF4_STEMI</name>
<dbReference type="GO" id="GO:0005635">
    <property type="term" value="C:nuclear envelope"/>
    <property type="evidence" value="ECO:0007669"/>
    <property type="project" value="TreeGrafter"/>
</dbReference>
<organism evidence="2 3">
    <name type="scientific">Stegodyphus mimosarum</name>
    <name type="common">African social velvet spider</name>
    <dbReference type="NCBI Taxonomy" id="407821"/>
    <lineage>
        <taxon>Eukaryota</taxon>
        <taxon>Metazoa</taxon>
        <taxon>Ecdysozoa</taxon>
        <taxon>Arthropoda</taxon>
        <taxon>Chelicerata</taxon>
        <taxon>Arachnida</taxon>
        <taxon>Araneae</taxon>
        <taxon>Araneomorphae</taxon>
        <taxon>Entelegynae</taxon>
        <taxon>Eresoidea</taxon>
        <taxon>Eresidae</taxon>
        <taxon>Stegodyphus</taxon>
    </lineage>
</organism>
<dbReference type="Pfam" id="PF25758">
    <property type="entry name" value="TPR_IPO11"/>
    <property type="match status" value="1"/>
</dbReference>
<evidence type="ECO:0000259" key="1">
    <source>
        <dbReference type="Pfam" id="PF25758"/>
    </source>
</evidence>
<dbReference type="STRING" id="407821.A0A087UWF4"/>
<dbReference type="InterPro" id="IPR058669">
    <property type="entry name" value="TPR_IPO7/11-like"/>
</dbReference>
<dbReference type="GO" id="GO:0006606">
    <property type="term" value="P:protein import into nucleus"/>
    <property type="evidence" value="ECO:0007669"/>
    <property type="project" value="TreeGrafter"/>
</dbReference>
<dbReference type="OrthoDB" id="361693at2759"/>
<reference evidence="2 3" key="1">
    <citation type="submission" date="2013-11" db="EMBL/GenBank/DDBJ databases">
        <title>Genome sequencing of Stegodyphus mimosarum.</title>
        <authorList>
            <person name="Bechsgaard J."/>
        </authorList>
    </citation>
    <scope>NUCLEOTIDE SEQUENCE [LARGE SCALE GENOMIC DNA]</scope>
</reference>
<dbReference type="SUPFAM" id="SSF48371">
    <property type="entry name" value="ARM repeat"/>
    <property type="match status" value="1"/>
</dbReference>
<dbReference type="GO" id="GO:0005829">
    <property type="term" value="C:cytosol"/>
    <property type="evidence" value="ECO:0007669"/>
    <property type="project" value="TreeGrafter"/>
</dbReference>
<feature type="non-terminal residue" evidence="2">
    <location>
        <position position="405"/>
    </location>
</feature>
<dbReference type="AlphaFoldDB" id="A0A087UWF4"/>
<sequence>MLLKEVKECDLKMSVLHVLSFIVERMGSEVRPYAESLTQYLPQLWENCGDHNMLRCAVISCFVHLMQGLGTLSESLHPFLLPMIAFSTDVSQPPHVYLLEDGLDLWWAVLDNTSTCSPELLNLATNIMPLLDCSAENLRVCLQITEAYIILCPENFLKRFGRTLVETFLSAVTDMKSEGINMVLKVVETAFIVFPEDGPVLFQPLLPFVLSLALQEGELPISLTVYFSVLSRVILHNQNCFGCILQEKANESQKNVGSVLGELLDLWLEKMPLMNPIQRRKLLGLALTCLLTSNSDVVLDRICGILLAVVEVLNDITKCDSDTSADLLVMRPEEFDTADEDIETEHDKRKRELSRIDPVYTVVLRDYLYNQVMALQQSVGAMKFQDLMSTVDVETMQQLREYLEN</sequence>
<dbReference type="EMBL" id="KK121993">
    <property type="protein sequence ID" value="KFM81693.1"/>
    <property type="molecule type" value="Genomic_DNA"/>
</dbReference>
<dbReference type="PANTHER" id="PTHR10997:SF7">
    <property type="entry name" value="IMPORTIN-11"/>
    <property type="match status" value="1"/>
</dbReference>
<dbReference type="Proteomes" id="UP000054359">
    <property type="component" value="Unassembled WGS sequence"/>
</dbReference>
<evidence type="ECO:0000313" key="2">
    <source>
        <dbReference type="EMBL" id="KFM81693.1"/>
    </source>
</evidence>
<keyword evidence="3" id="KW-1185">Reference proteome</keyword>
<proteinExistence type="predicted"/>
<accession>A0A087UWF4</accession>
<dbReference type="Gene3D" id="1.25.10.10">
    <property type="entry name" value="Leucine-rich Repeat Variant"/>
    <property type="match status" value="1"/>
</dbReference>
<protein>
    <submittedName>
        <fullName evidence="2">Importin-11</fullName>
    </submittedName>
</protein>
<evidence type="ECO:0000313" key="3">
    <source>
        <dbReference type="Proteomes" id="UP000054359"/>
    </source>
</evidence>
<dbReference type="OMA" id="DACAMIC"/>
<gene>
    <name evidence="2" type="ORF">X975_16547</name>
</gene>
<dbReference type="PANTHER" id="PTHR10997">
    <property type="entry name" value="IMPORTIN-7, 8, 11"/>
    <property type="match status" value="1"/>
</dbReference>